<gene>
    <name evidence="4" type="ORF">ENS06_11825</name>
</gene>
<reference evidence="4" key="1">
    <citation type="journal article" date="2020" name="mSystems">
        <title>Genome- and Community-Level Interaction Insights into Carbon Utilization and Element Cycling Functions of Hydrothermarchaeota in Hydrothermal Sediment.</title>
        <authorList>
            <person name="Zhou Z."/>
            <person name="Liu Y."/>
            <person name="Xu W."/>
            <person name="Pan J."/>
            <person name="Luo Z.H."/>
            <person name="Li M."/>
        </authorList>
    </citation>
    <scope>NUCLEOTIDE SEQUENCE [LARGE SCALE GENOMIC DNA]</scope>
    <source>
        <strain evidence="4">SpSt-456</strain>
    </source>
</reference>
<dbReference type="SUPFAM" id="SSF52172">
    <property type="entry name" value="CheY-like"/>
    <property type="match status" value="1"/>
</dbReference>
<dbReference type="GO" id="GO:0000160">
    <property type="term" value="P:phosphorelay signal transduction system"/>
    <property type="evidence" value="ECO:0007669"/>
    <property type="project" value="InterPro"/>
</dbReference>
<dbReference type="Gene3D" id="3.40.50.2300">
    <property type="match status" value="1"/>
</dbReference>
<dbReference type="PROSITE" id="PS50110">
    <property type="entry name" value="RESPONSE_REGULATORY"/>
    <property type="match status" value="1"/>
</dbReference>
<dbReference type="EMBL" id="DSTK01000036">
    <property type="protein sequence ID" value="HFK97992.1"/>
    <property type="molecule type" value="Genomic_DNA"/>
</dbReference>
<evidence type="ECO:0000259" key="3">
    <source>
        <dbReference type="PROSITE" id="PS50110"/>
    </source>
</evidence>
<keyword evidence="1 2" id="KW-0597">Phosphoprotein</keyword>
<sequence>MALIMVLDDERDACRLMLRILSRLGHRVQVFCRADEARRWLETAQPDLALLDIKLKEENGLSVLKFLRAHRPAVKVIMITGYPSAETSQEALRLGVDDYLIKPVEIEDLESRVDKVLEKRSVPG</sequence>
<evidence type="ECO:0000256" key="1">
    <source>
        <dbReference type="ARBA" id="ARBA00022553"/>
    </source>
</evidence>
<dbReference type="SMART" id="SM00448">
    <property type="entry name" value="REC"/>
    <property type="match status" value="1"/>
</dbReference>
<organism evidence="4">
    <name type="scientific">Desulfacinum infernum</name>
    <dbReference type="NCBI Taxonomy" id="35837"/>
    <lineage>
        <taxon>Bacteria</taxon>
        <taxon>Pseudomonadati</taxon>
        <taxon>Thermodesulfobacteriota</taxon>
        <taxon>Syntrophobacteria</taxon>
        <taxon>Syntrophobacterales</taxon>
        <taxon>Syntrophobacteraceae</taxon>
        <taxon>Desulfacinum</taxon>
    </lineage>
</organism>
<dbReference type="InterPro" id="IPR011006">
    <property type="entry name" value="CheY-like_superfamily"/>
</dbReference>
<feature type="modified residue" description="4-aspartylphosphate" evidence="2">
    <location>
        <position position="52"/>
    </location>
</feature>
<name>A0A832A5J9_9BACT</name>
<protein>
    <submittedName>
        <fullName evidence="4">Response regulator</fullName>
    </submittedName>
</protein>
<dbReference type="PANTHER" id="PTHR44591">
    <property type="entry name" value="STRESS RESPONSE REGULATOR PROTEIN 1"/>
    <property type="match status" value="1"/>
</dbReference>
<dbReference type="Pfam" id="PF00072">
    <property type="entry name" value="Response_reg"/>
    <property type="match status" value="1"/>
</dbReference>
<evidence type="ECO:0000313" key="4">
    <source>
        <dbReference type="EMBL" id="HFK97992.1"/>
    </source>
</evidence>
<feature type="domain" description="Response regulatory" evidence="3">
    <location>
        <begin position="3"/>
        <end position="117"/>
    </location>
</feature>
<dbReference type="AlphaFoldDB" id="A0A832A5J9"/>
<dbReference type="CDD" id="cd00156">
    <property type="entry name" value="REC"/>
    <property type="match status" value="1"/>
</dbReference>
<proteinExistence type="predicted"/>
<dbReference type="InterPro" id="IPR050595">
    <property type="entry name" value="Bact_response_regulator"/>
</dbReference>
<dbReference type="PANTHER" id="PTHR44591:SF3">
    <property type="entry name" value="RESPONSE REGULATORY DOMAIN-CONTAINING PROTEIN"/>
    <property type="match status" value="1"/>
</dbReference>
<accession>A0A832A5J9</accession>
<dbReference type="InterPro" id="IPR001789">
    <property type="entry name" value="Sig_transdc_resp-reg_receiver"/>
</dbReference>
<evidence type="ECO:0000256" key="2">
    <source>
        <dbReference type="PROSITE-ProRule" id="PRU00169"/>
    </source>
</evidence>
<comment type="caution">
    <text evidence="4">The sequence shown here is derived from an EMBL/GenBank/DDBJ whole genome shotgun (WGS) entry which is preliminary data.</text>
</comment>